<dbReference type="RefSeq" id="WP_120193908.1">
    <property type="nucleotide sequence ID" value="NZ_RAPK01000010.1"/>
</dbReference>
<proteinExistence type="predicted"/>
<evidence type="ECO:0000313" key="4">
    <source>
        <dbReference type="Proteomes" id="UP000285120"/>
    </source>
</evidence>
<dbReference type="GO" id="GO:0005524">
    <property type="term" value="F:ATP binding"/>
    <property type="evidence" value="ECO:0007669"/>
    <property type="project" value="InterPro"/>
</dbReference>
<evidence type="ECO:0000256" key="1">
    <source>
        <dbReference type="SAM" id="Coils"/>
    </source>
</evidence>
<sequence>MSRTIDNYLSLETIKNKTDFICKAFQLKGPFLIGTVIKIPSGTYMIVDLINPYTGEAVNNKLVDGSYATNKAYYGKNNNKDNLKKVENKKVLFEFKPDESAKRDSILYRGDVLKVVQGSVEVFDENRADIIIEKLGVRINKINVPSLVKITKIDDGEIYYFNNIYRDFLKGLFEEKNKELKSREDDFKNTLKDEEHKINKRKDDITNAEKKIENQNRDFIQKEKDIKKREDFLIELGLVTKQQDDTNIKSENSSKSSQINSALVKQIQNYIYTNTYEHLKYKEEVLENFTVSLQTNQMTILCGSSGTGKTSLISAFSESVGAEFKVIPVQSSWIDRQDLLGYFNPINKMYVSTPFLDALLEANEDKEKLHIICLDEMNLSQVEYYLADLLSLKEHKEGIPLYSKQEYDLCTEEIQWYLKNRYSLREKEDIEKLLKEKLKIQDKDIFMYAQRYKNLKKYGYNLAMPENVRIVGTMNVDGTTKPLSPKVIDRSYILELNKQNITLEIDNETEKSFVSARQWSLDNLEVKETDLIKKLKEIDTILKNCNAEINSRTEKHIYYLEVSYKSLEKTSKEIYDQIIISKVLPKINVFINDSFTAHDDLRNEIEDLVGKSSKSYKKVSEMISKSESTNVFTYWG</sequence>
<name>A0A419V091_9BACL</name>
<dbReference type="InterPro" id="IPR027417">
    <property type="entry name" value="P-loop_NTPase"/>
</dbReference>
<evidence type="ECO:0000313" key="3">
    <source>
        <dbReference type="EMBL" id="RKD71374.1"/>
    </source>
</evidence>
<protein>
    <submittedName>
        <fullName evidence="3">Dynein-related subfamily AAA family protein</fullName>
    </submittedName>
</protein>
<comment type="caution">
    <text evidence="3">The sequence shown here is derived from an EMBL/GenBank/DDBJ whole genome shotgun (WGS) entry which is preliminary data.</text>
</comment>
<dbReference type="OrthoDB" id="9781481at2"/>
<keyword evidence="1" id="KW-0175">Coiled coil</keyword>
<dbReference type="SUPFAM" id="SSF52540">
    <property type="entry name" value="P-loop containing nucleoside triphosphate hydrolases"/>
    <property type="match status" value="1"/>
</dbReference>
<feature type="domain" description="ATPase dynein-related AAA" evidence="2">
    <location>
        <begin position="300"/>
        <end position="490"/>
    </location>
</feature>
<dbReference type="CDD" id="cd00267">
    <property type="entry name" value="ABC_ATPase"/>
    <property type="match status" value="1"/>
</dbReference>
<organism evidence="3 4">
    <name type="scientific">Sinobaca qinghaiensis</name>
    <dbReference type="NCBI Taxonomy" id="342944"/>
    <lineage>
        <taxon>Bacteria</taxon>
        <taxon>Bacillati</taxon>
        <taxon>Bacillota</taxon>
        <taxon>Bacilli</taxon>
        <taxon>Bacillales</taxon>
        <taxon>Sporolactobacillaceae</taxon>
        <taxon>Sinobaca</taxon>
    </lineage>
</organism>
<accession>A0A419V091</accession>
<evidence type="ECO:0000259" key="2">
    <source>
        <dbReference type="Pfam" id="PF07728"/>
    </source>
</evidence>
<dbReference type="AlphaFoldDB" id="A0A419V091"/>
<reference evidence="3 4" key="1">
    <citation type="submission" date="2018-09" db="EMBL/GenBank/DDBJ databases">
        <title>Genomic Encyclopedia of Archaeal and Bacterial Type Strains, Phase II (KMG-II): from individual species to whole genera.</title>
        <authorList>
            <person name="Goeker M."/>
        </authorList>
    </citation>
    <scope>NUCLEOTIDE SEQUENCE [LARGE SCALE GENOMIC DNA]</scope>
    <source>
        <strain evidence="3 4">DSM 17008</strain>
    </source>
</reference>
<gene>
    <name evidence="3" type="ORF">ATL39_2770</name>
</gene>
<dbReference type="GO" id="GO:0016887">
    <property type="term" value="F:ATP hydrolysis activity"/>
    <property type="evidence" value="ECO:0007669"/>
    <property type="project" value="InterPro"/>
</dbReference>
<dbReference type="Proteomes" id="UP000285120">
    <property type="component" value="Unassembled WGS sequence"/>
</dbReference>
<dbReference type="EMBL" id="RAPK01000010">
    <property type="protein sequence ID" value="RKD71374.1"/>
    <property type="molecule type" value="Genomic_DNA"/>
</dbReference>
<dbReference type="Pfam" id="PF07728">
    <property type="entry name" value="AAA_5"/>
    <property type="match status" value="1"/>
</dbReference>
<dbReference type="InterPro" id="IPR011704">
    <property type="entry name" value="ATPase_dyneun-rel_AAA"/>
</dbReference>
<feature type="coiled-coil region" evidence="1">
    <location>
        <begin position="177"/>
        <end position="225"/>
    </location>
</feature>
<keyword evidence="4" id="KW-1185">Reference proteome</keyword>
<dbReference type="Gene3D" id="3.40.50.300">
    <property type="entry name" value="P-loop containing nucleotide triphosphate hydrolases"/>
    <property type="match status" value="1"/>
</dbReference>